<name>A0A426X4Z4_ENSVE</name>
<dbReference type="AlphaFoldDB" id="A0A426X4Z4"/>
<proteinExistence type="predicted"/>
<dbReference type="EMBL" id="AMZH03026603">
    <property type="protein sequence ID" value="RRT34546.1"/>
    <property type="molecule type" value="Genomic_DNA"/>
</dbReference>
<gene>
    <name evidence="2" type="ORF">B296_00057029</name>
</gene>
<sequence>MICYLKSDQRQPLPRGAERVGPPTDLTDTKPGESLLIRASLPWVVGNPARERAREGDFESEGKGSRVPLLFSSWGVIWLWCSSSSLSVLSRLLAGWFFVGFGRMAEQEKCELAVTSSHGPNGLLGQAVCGTLDGTFDAGYLLTVRVANTGDVLKGLVFDPRLCIPVSAENDIAPLLAPVATPNGTFFSVDEALSETLVSVPVQAAQVQASIPQTLPKSTLYDANQEPAPAASQQVVVDDAKAEDFLGLAAVNKEASQLILDVPSEDRSIKVIESLGVEQGMHQVKDSSTSMVEASGANEKMHQTKESPGERVEAPLCSLTFQHYTS</sequence>
<reference evidence="2 3" key="1">
    <citation type="journal article" date="2014" name="Agronomy (Basel)">
        <title>A Draft Genome Sequence for Ensete ventricosum, the Drought-Tolerant Tree Against Hunger.</title>
        <authorList>
            <person name="Harrison J."/>
            <person name="Moore K.A."/>
            <person name="Paszkiewicz K."/>
            <person name="Jones T."/>
            <person name="Grant M."/>
            <person name="Ambacheew D."/>
            <person name="Muzemil S."/>
            <person name="Studholme D.J."/>
        </authorList>
    </citation>
    <scope>NUCLEOTIDE SEQUENCE [LARGE SCALE GENOMIC DNA]</scope>
</reference>
<dbReference type="InterPro" id="IPR045881">
    <property type="entry name" value="MNM1-like"/>
</dbReference>
<comment type="caution">
    <text evidence="2">The sequence shown here is derived from an EMBL/GenBank/DDBJ whole genome shotgun (WGS) entry which is preliminary data.</text>
</comment>
<dbReference type="PANTHER" id="PTHR34682:SF1">
    <property type="entry name" value="PROTEIN METABOLIC NETWORK MODULATOR 1"/>
    <property type="match status" value="1"/>
</dbReference>
<evidence type="ECO:0000313" key="2">
    <source>
        <dbReference type="EMBL" id="RRT34546.1"/>
    </source>
</evidence>
<evidence type="ECO:0000256" key="1">
    <source>
        <dbReference type="SAM" id="MobiDB-lite"/>
    </source>
</evidence>
<feature type="region of interest" description="Disordered" evidence="1">
    <location>
        <begin position="7"/>
        <end position="31"/>
    </location>
</feature>
<protein>
    <submittedName>
        <fullName evidence="2">Uncharacterized protein</fullName>
    </submittedName>
</protein>
<evidence type="ECO:0000313" key="3">
    <source>
        <dbReference type="Proteomes" id="UP000287651"/>
    </source>
</evidence>
<organism evidence="2 3">
    <name type="scientific">Ensete ventricosum</name>
    <name type="common">Abyssinian banana</name>
    <name type="synonym">Musa ensete</name>
    <dbReference type="NCBI Taxonomy" id="4639"/>
    <lineage>
        <taxon>Eukaryota</taxon>
        <taxon>Viridiplantae</taxon>
        <taxon>Streptophyta</taxon>
        <taxon>Embryophyta</taxon>
        <taxon>Tracheophyta</taxon>
        <taxon>Spermatophyta</taxon>
        <taxon>Magnoliopsida</taxon>
        <taxon>Liliopsida</taxon>
        <taxon>Zingiberales</taxon>
        <taxon>Musaceae</taxon>
        <taxon>Ensete</taxon>
    </lineage>
</organism>
<dbReference type="PANTHER" id="PTHR34682">
    <property type="entry name" value="AT HOOK MOTIF-CONTAINING PROTEIN"/>
    <property type="match status" value="1"/>
</dbReference>
<dbReference type="Proteomes" id="UP000287651">
    <property type="component" value="Unassembled WGS sequence"/>
</dbReference>
<accession>A0A426X4Z4</accession>